<evidence type="ECO:0000313" key="2">
    <source>
        <dbReference type="Proteomes" id="UP000232145"/>
    </source>
</evidence>
<reference evidence="1 2" key="1">
    <citation type="submission" date="2017-07" db="EMBL/GenBank/DDBJ databases">
        <title>Leptospira spp. isolated from tropical soils.</title>
        <authorList>
            <person name="Thibeaux R."/>
            <person name="Iraola G."/>
            <person name="Ferres I."/>
            <person name="Bierque E."/>
            <person name="Girault D."/>
            <person name="Soupe-Gilbert M.-E."/>
            <person name="Picardeau M."/>
            <person name="Goarant C."/>
        </authorList>
    </citation>
    <scope>NUCLEOTIDE SEQUENCE [LARGE SCALE GENOMIC DNA]</scope>
    <source>
        <strain evidence="1 2">FH2-B-A1</strain>
    </source>
</reference>
<dbReference type="Pfam" id="PF12893">
    <property type="entry name" value="Lumazine_bd_2"/>
    <property type="match status" value="1"/>
</dbReference>
<dbReference type="Gene3D" id="3.10.450.50">
    <property type="match status" value="1"/>
</dbReference>
<organism evidence="1 2">
    <name type="scientific">Leptospira harrisiae</name>
    <dbReference type="NCBI Taxonomy" id="2023189"/>
    <lineage>
        <taxon>Bacteria</taxon>
        <taxon>Pseudomonadati</taxon>
        <taxon>Spirochaetota</taxon>
        <taxon>Spirochaetia</taxon>
        <taxon>Leptospirales</taxon>
        <taxon>Leptospiraceae</taxon>
        <taxon>Leptospira</taxon>
    </lineage>
</organism>
<keyword evidence="2" id="KW-1185">Reference proteome</keyword>
<dbReference type="InterPro" id="IPR032710">
    <property type="entry name" value="NTF2-like_dom_sf"/>
</dbReference>
<sequence>MMTNQTIVETNQEVLKREFLSLMKNIDERKIAEVESAFHSDYTDSVSIKGNTSVFSSDKTKYIDSLKEGKIGGVDRAVTIHSIEFLDQFGFVKADLESPVMKFQSLYTFYNNQDGWKMIKAVVVAEKK</sequence>
<comment type="caution">
    <text evidence="1">The sequence shown here is derived from an EMBL/GenBank/DDBJ whole genome shotgun (WGS) entry which is preliminary data.</text>
</comment>
<dbReference type="SUPFAM" id="SSF54427">
    <property type="entry name" value="NTF2-like"/>
    <property type="match status" value="1"/>
</dbReference>
<dbReference type="InterPro" id="IPR039437">
    <property type="entry name" value="FrzH/put_lumazine-bd"/>
</dbReference>
<accession>A0A2N0AIB3</accession>
<dbReference type="OrthoDB" id="329975at2"/>
<dbReference type="EMBL" id="NPDX01000004">
    <property type="protein sequence ID" value="PJZ84024.1"/>
    <property type="molecule type" value="Genomic_DNA"/>
</dbReference>
<evidence type="ECO:0000313" key="1">
    <source>
        <dbReference type="EMBL" id="PJZ84024.1"/>
    </source>
</evidence>
<protein>
    <submittedName>
        <fullName evidence="1">Lumazine-binding family protein</fullName>
    </submittedName>
</protein>
<proteinExistence type="predicted"/>
<gene>
    <name evidence="1" type="ORF">CH364_14550</name>
</gene>
<dbReference type="AlphaFoldDB" id="A0A2N0AIB3"/>
<name>A0A2N0AIB3_9LEPT</name>
<dbReference type="Proteomes" id="UP000232145">
    <property type="component" value="Unassembled WGS sequence"/>
</dbReference>